<evidence type="ECO:0000313" key="1">
    <source>
        <dbReference type="EMBL" id="KAK7447321.1"/>
    </source>
</evidence>
<accession>A0ABD0J127</accession>
<dbReference type="CDD" id="cd02440">
    <property type="entry name" value="AdoMet_MTases"/>
    <property type="match status" value="1"/>
</dbReference>
<dbReference type="Proteomes" id="UP001519460">
    <property type="component" value="Unassembled WGS sequence"/>
</dbReference>
<name>A0ABD0J127_9CAEN</name>
<dbReference type="InterPro" id="IPR029063">
    <property type="entry name" value="SAM-dependent_MTases_sf"/>
</dbReference>
<dbReference type="PANTHER" id="PTHR42912:SF80">
    <property type="entry name" value="METHYLTRANSFERASE DOMAIN-CONTAINING PROTEIN"/>
    <property type="match status" value="1"/>
</dbReference>
<dbReference type="SUPFAM" id="SSF53335">
    <property type="entry name" value="S-adenosyl-L-methionine-dependent methyltransferases"/>
    <property type="match status" value="1"/>
</dbReference>
<reference evidence="1 2" key="1">
    <citation type="journal article" date="2023" name="Sci. Data">
        <title>Genome assembly of the Korean intertidal mud-creeper Batillaria attramentaria.</title>
        <authorList>
            <person name="Patra A.K."/>
            <person name="Ho P.T."/>
            <person name="Jun S."/>
            <person name="Lee S.J."/>
            <person name="Kim Y."/>
            <person name="Won Y.J."/>
        </authorList>
    </citation>
    <scope>NUCLEOTIDE SEQUENCE [LARGE SCALE GENOMIC DNA]</scope>
    <source>
        <strain evidence="1">Wonlab-2016</strain>
    </source>
</reference>
<dbReference type="InterPro" id="IPR050508">
    <property type="entry name" value="Methyltransf_Superfamily"/>
</dbReference>
<organism evidence="1 2">
    <name type="scientific">Batillaria attramentaria</name>
    <dbReference type="NCBI Taxonomy" id="370345"/>
    <lineage>
        <taxon>Eukaryota</taxon>
        <taxon>Metazoa</taxon>
        <taxon>Spiralia</taxon>
        <taxon>Lophotrochozoa</taxon>
        <taxon>Mollusca</taxon>
        <taxon>Gastropoda</taxon>
        <taxon>Caenogastropoda</taxon>
        <taxon>Sorbeoconcha</taxon>
        <taxon>Cerithioidea</taxon>
        <taxon>Batillariidae</taxon>
        <taxon>Batillaria</taxon>
    </lineage>
</organism>
<sequence length="189" mass="21294">MFIHRRLQSLQEKEEYGAPKVMQATMKELFPAKRDSIRVLDVGAGTGLCGLVLQEAGFTNVDALDPAQEMLKAAQDKGVYRNILNVFLTGQPIDVPADTYDAIVLVGVIHHGSLPCEAFEEMVRLVKPGGYIVNCMRAAFLTEIPQYAEKWEPLVARLEREGKWKVVKMDRYPNHFLGNEGMRMVFHVC</sequence>
<evidence type="ECO:0000313" key="2">
    <source>
        <dbReference type="Proteomes" id="UP001519460"/>
    </source>
</evidence>
<gene>
    <name evidence="1" type="ORF">BaRGS_00040206</name>
</gene>
<proteinExistence type="predicted"/>
<dbReference type="AlphaFoldDB" id="A0ABD0J127"/>
<evidence type="ECO:0008006" key="3">
    <source>
        <dbReference type="Google" id="ProtNLM"/>
    </source>
</evidence>
<dbReference type="EMBL" id="JACVVK020000773">
    <property type="protein sequence ID" value="KAK7447321.1"/>
    <property type="molecule type" value="Genomic_DNA"/>
</dbReference>
<protein>
    <recommendedName>
        <fullName evidence="3">Methyltransferase type 11 domain-containing protein</fullName>
    </recommendedName>
</protein>
<dbReference type="Gene3D" id="3.40.50.150">
    <property type="entry name" value="Vaccinia Virus protein VP39"/>
    <property type="match status" value="1"/>
</dbReference>
<comment type="caution">
    <text evidence="1">The sequence shown here is derived from an EMBL/GenBank/DDBJ whole genome shotgun (WGS) entry which is preliminary data.</text>
</comment>
<dbReference type="PANTHER" id="PTHR42912">
    <property type="entry name" value="METHYLTRANSFERASE"/>
    <property type="match status" value="1"/>
</dbReference>
<keyword evidence="2" id="KW-1185">Reference proteome</keyword>
<dbReference type="Pfam" id="PF13489">
    <property type="entry name" value="Methyltransf_23"/>
    <property type="match status" value="1"/>
</dbReference>